<name>A0A1V4D2M8_9ACTN</name>
<dbReference type="EMBL" id="LAKD02000049">
    <property type="protein sequence ID" value="OPF78093.1"/>
    <property type="molecule type" value="Genomic_DNA"/>
</dbReference>
<keyword evidence="2" id="KW-1185">Reference proteome</keyword>
<comment type="caution">
    <text evidence="1">The sequence shown here is derived from an EMBL/GenBank/DDBJ whole genome shotgun (WGS) entry which is preliminary data.</text>
</comment>
<dbReference type="Proteomes" id="UP000033615">
    <property type="component" value="Unassembled WGS sequence"/>
</dbReference>
<accession>A0A1V4D2M8</accession>
<dbReference type="AlphaFoldDB" id="A0A1V4D2M8"/>
<dbReference type="RefSeq" id="WP_046090751.1">
    <property type="nucleotide sequence ID" value="NZ_LAKD02000049.1"/>
</dbReference>
<sequence>MSRVPSVAEISEDIRVGGISVEDVSVGDAMDVFTDGRHGRLTDVMDVFTDSMGTDAPRSK</sequence>
<evidence type="ECO:0000313" key="1">
    <source>
        <dbReference type="EMBL" id="OPF78093.1"/>
    </source>
</evidence>
<protein>
    <submittedName>
        <fullName evidence="1">Uncharacterized protein</fullName>
    </submittedName>
</protein>
<gene>
    <name evidence="1" type="ORF">VT50_0219830</name>
</gene>
<reference evidence="1" key="1">
    <citation type="submission" date="2016-12" db="EMBL/GenBank/DDBJ databases">
        <title>Genome sequence of Streptomyces antioxidans MUSC 164.</title>
        <authorList>
            <person name="Lee L.-H."/>
            <person name="Ser H.-L."/>
        </authorList>
    </citation>
    <scope>NUCLEOTIDE SEQUENCE [LARGE SCALE GENOMIC DNA]</scope>
    <source>
        <strain evidence="1">MUSC 164</strain>
    </source>
</reference>
<proteinExistence type="predicted"/>
<organism evidence="1 2">
    <name type="scientific">Streptomyces antioxidans</name>
    <dbReference type="NCBI Taxonomy" id="1507734"/>
    <lineage>
        <taxon>Bacteria</taxon>
        <taxon>Bacillati</taxon>
        <taxon>Actinomycetota</taxon>
        <taxon>Actinomycetes</taxon>
        <taxon>Kitasatosporales</taxon>
        <taxon>Streptomycetaceae</taxon>
        <taxon>Streptomyces</taxon>
    </lineage>
</organism>
<evidence type="ECO:0000313" key="2">
    <source>
        <dbReference type="Proteomes" id="UP000033615"/>
    </source>
</evidence>